<dbReference type="PANTHER" id="PTHR11730:SF60">
    <property type="entry name" value="RH50, ISOFORM D"/>
    <property type="match status" value="1"/>
</dbReference>
<evidence type="ECO:0000256" key="5">
    <source>
        <dbReference type="SAM" id="Phobius"/>
    </source>
</evidence>
<dbReference type="EMBL" id="FOVR01000003">
    <property type="protein sequence ID" value="SFO14274.1"/>
    <property type="molecule type" value="Genomic_DNA"/>
</dbReference>
<dbReference type="InterPro" id="IPR036890">
    <property type="entry name" value="HATPase_C_sf"/>
</dbReference>
<dbReference type="PANTHER" id="PTHR11730">
    <property type="entry name" value="AMMONIUM TRANSPORTER"/>
    <property type="match status" value="1"/>
</dbReference>
<evidence type="ECO:0000313" key="7">
    <source>
        <dbReference type="EMBL" id="SFO14274.1"/>
    </source>
</evidence>
<dbReference type="GO" id="GO:0097272">
    <property type="term" value="P:ammonium homeostasis"/>
    <property type="evidence" value="ECO:0007669"/>
    <property type="project" value="TreeGrafter"/>
</dbReference>
<dbReference type="STRING" id="655353.SAMN04488056_103319"/>
<feature type="transmembrane region" description="Helical" evidence="5">
    <location>
        <begin position="335"/>
        <end position="360"/>
    </location>
</feature>
<feature type="transmembrane region" description="Helical" evidence="5">
    <location>
        <begin position="193"/>
        <end position="211"/>
    </location>
</feature>
<feature type="transmembrane region" description="Helical" evidence="5">
    <location>
        <begin position="223"/>
        <end position="241"/>
    </location>
</feature>
<name>A0A1I5ERY9_9HYPH</name>
<dbReference type="GO" id="GO:0008519">
    <property type="term" value="F:ammonium channel activity"/>
    <property type="evidence" value="ECO:0007669"/>
    <property type="project" value="InterPro"/>
</dbReference>
<dbReference type="GO" id="GO:0005886">
    <property type="term" value="C:plasma membrane"/>
    <property type="evidence" value="ECO:0007669"/>
    <property type="project" value="TreeGrafter"/>
</dbReference>
<dbReference type="SUPFAM" id="SSF55874">
    <property type="entry name" value="ATPase domain of HSP90 chaperone/DNA topoisomerase II/histidine kinase"/>
    <property type="match status" value="1"/>
</dbReference>
<comment type="subcellular location">
    <subcellularLocation>
        <location evidence="1">Membrane</location>
        <topology evidence="1">Multi-pass membrane protein</topology>
    </subcellularLocation>
</comment>
<feature type="transmembrane region" description="Helical" evidence="5">
    <location>
        <begin position="112"/>
        <end position="131"/>
    </location>
</feature>
<sequence>MLEFARMFMSIAGLGLPMGLIMVLSGRVKYRNELDTFLRMVSAYCISIIAYWVIGYGLYSGETINGLIGSTKGFMQRKDLLQGEPDLHLLVLFSVPPIAAAAGMVERGSFHIGNLLVGAVAVLVAPVTAHWSMHSGLDGQGWLVASGFEDVGGAIVIFVSAGFVGLAVSLILGPRLGRFPMQVGRPRGQSPTWYGMGMIVIVTSTITLAVMKAQSLEDMTAAFYVMLIGVAFSTLAGSLLPMIAKRSEMTQNVSTSVLAGTVALTAVASFAEPVDAALIGILAGTLSVSFNRILAAIEVDDPGELISAFLSGGLVGGLMAPLARPGASPSLANEFINQLIGISAIAAWAFGVTLIAGLILKLTVGLRVGEVEEKRGLSVSHFGFVSEPDFIISSVMHYNHRADWQKGERNTRLARIAAKFSDAIVQLHDATSKATDRILSTSVSPKQGAAMVSRIRLAEDSVRVKAEDILMLLEDILKSGDGGDLGGERFLLWGQEAVEKLLAPVENDIKKLARHIPLQAELSELENIVITSAEILSHGVHQIEMMRDLEEAQVDGFFSRDHICDIAALLNEKASRIKAIAEVRNRPLQIDCAVSKGLKVSGDANAFARILTLTVEGAFNRQLSDSASPVRLELKEHSSGQYVVLDCLDTGTALSARQIRAIRDPLSEDRALDELGLGQILPLILVSRLVRAMGGEFAITSAHQAGTQLRCRFRKRQTKEQRSASKAA</sequence>
<dbReference type="OrthoDB" id="8429581at2"/>
<dbReference type="Gene3D" id="3.30.565.10">
    <property type="entry name" value="Histidine kinase-like ATPase, C-terminal domain"/>
    <property type="match status" value="1"/>
</dbReference>
<keyword evidence="3 5" id="KW-1133">Transmembrane helix</keyword>
<dbReference type="RefSeq" id="WP_090071008.1">
    <property type="nucleotide sequence ID" value="NZ_FOVR01000003.1"/>
</dbReference>
<organism evidence="7 8">
    <name type="scientific">Cohaesibacter marisflavi</name>
    <dbReference type="NCBI Taxonomy" id="655353"/>
    <lineage>
        <taxon>Bacteria</taxon>
        <taxon>Pseudomonadati</taxon>
        <taxon>Pseudomonadota</taxon>
        <taxon>Alphaproteobacteria</taxon>
        <taxon>Hyphomicrobiales</taxon>
        <taxon>Cohaesibacteraceae</taxon>
    </lineage>
</organism>
<keyword evidence="4 5" id="KW-0472">Membrane</keyword>
<keyword evidence="2 5" id="KW-0812">Transmembrane</keyword>
<feature type="transmembrane region" description="Helical" evidence="5">
    <location>
        <begin position="306"/>
        <end position="323"/>
    </location>
</feature>
<feature type="transmembrane region" description="Helical" evidence="5">
    <location>
        <begin position="37"/>
        <end position="59"/>
    </location>
</feature>
<evidence type="ECO:0000256" key="2">
    <source>
        <dbReference type="ARBA" id="ARBA00022692"/>
    </source>
</evidence>
<dbReference type="AlphaFoldDB" id="A0A1I5ERY9"/>
<feature type="transmembrane region" description="Helical" evidence="5">
    <location>
        <begin position="87"/>
        <end position="105"/>
    </location>
</feature>
<dbReference type="InterPro" id="IPR024041">
    <property type="entry name" value="NH4_transpt_AmtB-like_dom"/>
</dbReference>
<protein>
    <submittedName>
        <fullName evidence="7">Ammonia channel protein AmtB</fullName>
    </submittedName>
</protein>
<dbReference type="Pfam" id="PF00909">
    <property type="entry name" value="Ammonium_transp"/>
    <property type="match status" value="1"/>
</dbReference>
<accession>A0A1I5ERY9</accession>
<reference evidence="7 8" key="1">
    <citation type="submission" date="2016-10" db="EMBL/GenBank/DDBJ databases">
        <authorList>
            <person name="de Groot N.N."/>
        </authorList>
    </citation>
    <scope>NUCLEOTIDE SEQUENCE [LARGE SCALE GENOMIC DNA]</scope>
    <source>
        <strain evidence="7 8">CGMCC 1.9157</strain>
    </source>
</reference>
<feature type="domain" description="Ammonium transporter AmtB-like" evidence="6">
    <location>
        <begin position="17"/>
        <end position="382"/>
    </location>
</feature>
<evidence type="ECO:0000313" key="8">
    <source>
        <dbReference type="Proteomes" id="UP000199236"/>
    </source>
</evidence>
<evidence type="ECO:0000256" key="4">
    <source>
        <dbReference type="ARBA" id="ARBA00023136"/>
    </source>
</evidence>
<proteinExistence type="predicted"/>
<feature type="transmembrane region" description="Helical" evidence="5">
    <location>
        <begin position="6"/>
        <end position="25"/>
    </location>
</feature>
<evidence type="ECO:0000256" key="3">
    <source>
        <dbReference type="ARBA" id="ARBA00022989"/>
    </source>
</evidence>
<dbReference type="Proteomes" id="UP000199236">
    <property type="component" value="Unassembled WGS sequence"/>
</dbReference>
<feature type="transmembrane region" description="Helical" evidence="5">
    <location>
        <begin position="151"/>
        <end position="172"/>
    </location>
</feature>
<dbReference type="Gene3D" id="1.10.3430.10">
    <property type="entry name" value="Ammonium transporter AmtB like domains"/>
    <property type="match status" value="1"/>
</dbReference>
<dbReference type="SUPFAM" id="SSF111352">
    <property type="entry name" value="Ammonium transporter"/>
    <property type="match status" value="1"/>
</dbReference>
<dbReference type="InterPro" id="IPR029020">
    <property type="entry name" value="Ammonium/urea_transptr"/>
</dbReference>
<gene>
    <name evidence="7" type="ORF">SAMN04488056_103319</name>
</gene>
<evidence type="ECO:0000256" key="1">
    <source>
        <dbReference type="ARBA" id="ARBA00004141"/>
    </source>
</evidence>
<keyword evidence="8" id="KW-1185">Reference proteome</keyword>
<evidence type="ECO:0000259" key="6">
    <source>
        <dbReference type="Pfam" id="PF00909"/>
    </source>
</evidence>